<evidence type="ECO:0000313" key="1">
    <source>
        <dbReference type="EMBL" id="MCU6762175.1"/>
    </source>
</evidence>
<gene>
    <name evidence="1" type="ORF">OCV88_07435</name>
</gene>
<reference evidence="1 2" key="1">
    <citation type="journal article" date="2021" name="ISME Commun">
        <title>Automated analysis of genomic sequences facilitates high-throughput and comprehensive description of bacteria.</title>
        <authorList>
            <person name="Hitch T.C.A."/>
        </authorList>
    </citation>
    <scope>NUCLEOTIDE SEQUENCE [LARGE SCALE GENOMIC DNA]</scope>
    <source>
        <strain evidence="1 2">Sanger_109</strain>
    </source>
</reference>
<sequence length="66" mass="7422">MKQFLSARELAALLGVSESASYKYIRTMNDELQEKGYLICRGKISAAYVQQRFFGLEAEKGAVRGE</sequence>
<dbReference type="RefSeq" id="WP_262590932.1">
    <property type="nucleotide sequence ID" value="NZ_JAOQJQ010000002.1"/>
</dbReference>
<organism evidence="1 2">
    <name type="scientific">Brotonthovivens ammoniilytica</name>
    <dbReference type="NCBI Taxonomy" id="2981725"/>
    <lineage>
        <taxon>Bacteria</taxon>
        <taxon>Bacillati</taxon>
        <taxon>Bacillota</taxon>
        <taxon>Clostridia</taxon>
        <taxon>Lachnospirales</taxon>
        <taxon>Lachnospiraceae</taxon>
        <taxon>Brotonthovivens</taxon>
    </lineage>
</organism>
<keyword evidence="2" id="KW-1185">Reference proteome</keyword>
<evidence type="ECO:0000313" key="2">
    <source>
        <dbReference type="Proteomes" id="UP001652442"/>
    </source>
</evidence>
<comment type="caution">
    <text evidence="1">The sequence shown here is derived from an EMBL/GenBank/DDBJ whole genome shotgun (WGS) entry which is preliminary data.</text>
</comment>
<accession>A0ABT2TIY5</accession>
<name>A0ABT2TIY5_9FIRM</name>
<dbReference type="EMBL" id="JAOQJQ010000002">
    <property type="protein sequence ID" value="MCU6762175.1"/>
    <property type="molecule type" value="Genomic_DNA"/>
</dbReference>
<proteinExistence type="predicted"/>
<protein>
    <submittedName>
        <fullName evidence="1">Helix-turn-helix domain-containing protein</fullName>
    </submittedName>
</protein>
<dbReference type="Proteomes" id="UP001652442">
    <property type="component" value="Unassembled WGS sequence"/>
</dbReference>